<feature type="transmembrane region" description="Helical" evidence="2">
    <location>
        <begin position="102"/>
        <end position="126"/>
    </location>
</feature>
<name>A0ABS4KPY3_9CLOT</name>
<feature type="transmembrane region" description="Helical" evidence="2">
    <location>
        <begin position="147"/>
        <end position="164"/>
    </location>
</feature>
<dbReference type="PANTHER" id="PTHR22911:SF137">
    <property type="entry name" value="SOLUTE CARRIER FAMILY 35 MEMBER G2-RELATED"/>
    <property type="match status" value="1"/>
</dbReference>
<dbReference type="SUPFAM" id="SSF103481">
    <property type="entry name" value="Multidrug resistance efflux transporter EmrE"/>
    <property type="match status" value="1"/>
</dbReference>
<feature type="transmembrane region" description="Helical" evidence="2">
    <location>
        <begin position="34"/>
        <end position="54"/>
    </location>
</feature>
<dbReference type="EMBL" id="JAGGLM010000002">
    <property type="protein sequence ID" value="MBP2032101.1"/>
    <property type="molecule type" value="Genomic_DNA"/>
</dbReference>
<accession>A0ABS4KPY3</accession>
<keyword evidence="2" id="KW-1133">Transmembrane helix</keyword>
<dbReference type="InterPro" id="IPR000620">
    <property type="entry name" value="EamA_dom"/>
</dbReference>
<feature type="transmembrane region" description="Helical" evidence="2">
    <location>
        <begin position="61"/>
        <end position="82"/>
    </location>
</feature>
<dbReference type="InterPro" id="IPR037185">
    <property type="entry name" value="EmrE-like"/>
</dbReference>
<dbReference type="PANTHER" id="PTHR22911">
    <property type="entry name" value="ACYL-MALONYL CONDENSING ENZYME-RELATED"/>
    <property type="match status" value="1"/>
</dbReference>
<dbReference type="Pfam" id="PF00892">
    <property type="entry name" value="EamA"/>
    <property type="match status" value="2"/>
</dbReference>
<evidence type="ECO:0000313" key="4">
    <source>
        <dbReference type="EMBL" id="MBP2032101.1"/>
    </source>
</evidence>
<feature type="transmembrane region" description="Helical" evidence="2">
    <location>
        <begin position="239"/>
        <end position="259"/>
    </location>
</feature>
<evidence type="ECO:0000313" key="5">
    <source>
        <dbReference type="Proteomes" id="UP001519307"/>
    </source>
</evidence>
<protein>
    <submittedName>
        <fullName evidence="4">Membrane protein</fullName>
    </submittedName>
</protein>
<keyword evidence="5" id="KW-1185">Reference proteome</keyword>
<dbReference type="Proteomes" id="UP001519307">
    <property type="component" value="Unassembled WGS sequence"/>
</dbReference>
<evidence type="ECO:0000259" key="3">
    <source>
        <dbReference type="Pfam" id="PF00892"/>
    </source>
</evidence>
<comment type="caution">
    <text evidence="4">The sequence shown here is derived from an EMBL/GenBank/DDBJ whole genome shotgun (WGS) entry which is preliminary data.</text>
</comment>
<dbReference type="RefSeq" id="WP_209701018.1">
    <property type="nucleotide sequence ID" value="NZ_JAGGLM010000002.1"/>
</dbReference>
<feature type="transmembrane region" description="Helical" evidence="2">
    <location>
        <begin position="179"/>
        <end position="196"/>
    </location>
</feature>
<comment type="similarity">
    <text evidence="1">Belongs to the EamA transporter family.</text>
</comment>
<feature type="domain" description="EamA" evidence="3">
    <location>
        <begin position="3"/>
        <end position="131"/>
    </location>
</feature>
<feature type="transmembrane region" description="Helical" evidence="2">
    <location>
        <begin position="266"/>
        <end position="282"/>
    </location>
</feature>
<feature type="domain" description="EamA" evidence="3">
    <location>
        <begin position="149"/>
        <end position="282"/>
    </location>
</feature>
<gene>
    <name evidence="4" type="ORF">J2Z42_000766</name>
</gene>
<evidence type="ECO:0000256" key="2">
    <source>
        <dbReference type="SAM" id="Phobius"/>
    </source>
</evidence>
<reference evidence="4 5" key="1">
    <citation type="submission" date="2021-03" db="EMBL/GenBank/DDBJ databases">
        <title>Genomic Encyclopedia of Type Strains, Phase IV (KMG-IV): sequencing the most valuable type-strain genomes for metagenomic binning, comparative biology and taxonomic classification.</title>
        <authorList>
            <person name="Goeker M."/>
        </authorList>
    </citation>
    <scope>NUCLEOTIDE SEQUENCE [LARGE SCALE GENOMIC DNA]</scope>
    <source>
        <strain evidence="4 5">DSM 28783</strain>
    </source>
</reference>
<organism evidence="4 5">
    <name type="scientific">Clostridium algifaecis</name>
    <dbReference type="NCBI Taxonomy" id="1472040"/>
    <lineage>
        <taxon>Bacteria</taxon>
        <taxon>Bacillati</taxon>
        <taxon>Bacillota</taxon>
        <taxon>Clostridia</taxon>
        <taxon>Eubacteriales</taxon>
        <taxon>Clostridiaceae</taxon>
        <taxon>Clostridium</taxon>
    </lineage>
</organism>
<proteinExistence type="inferred from homology"/>
<keyword evidence="2" id="KW-0472">Membrane</keyword>
<keyword evidence="2" id="KW-0812">Transmembrane</keyword>
<feature type="transmembrane region" description="Helical" evidence="2">
    <location>
        <begin position="208"/>
        <end position="227"/>
    </location>
</feature>
<sequence length="283" mass="32444">MYSWLWLVIASGILLGFSDITKKETFKKNSVITVLALYSIFSFLFVSFEFSNAINLGSDKILIILFKTFIVFLVWILSFTAIKNLPISVITPFDTLNPMFSIIFGVVLLNEKLALFQFLGIFVMLLSYYFIGKVGSKEVTRIFRNKYFYFMIISAVLNAVSATIDKIVLKTVNPGQMQFWFSLFMAIFYIVSLIFMRCAGKDKSSIKFDYHIPVLSMLMILSDRVYFMALNIPSSEISIVMPLRKVSIFVSVIIGGLIFKEKNLKQKFWCICLLIFGILLLFA</sequence>
<evidence type="ECO:0000256" key="1">
    <source>
        <dbReference type="ARBA" id="ARBA00007362"/>
    </source>
</evidence>
<dbReference type="Gene3D" id="1.10.3730.20">
    <property type="match status" value="1"/>
</dbReference>